<dbReference type="VEuPathDB" id="FungiDB:Z518_07174"/>
<reference evidence="2 3" key="1">
    <citation type="submission" date="2015-01" db="EMBL/GenBank/DDBJ databases">
        <title>The Genome Sequence of Rhinocladiella mackenzie CBS 650.93.</title>
        <authorList>
            <consortium name="The Broad Institute Genomics Platform"/>
            <person name="Cuomo C."/>
            <person name="de Hoog S."/>
            <person name="Gorbushina A."/>
            <person name="Stielow B."/>
            <person name="Teixiera M."/>
            <person name="Abouelleil A."/>
            <person name="Chapman S.B."/>
            <person name="Priest M."/>
            <person name="Young S.K."/>
            <person name="Wortman J."/>
            <person name="Nusbaum C."/>
            <person name="Birren B."/>
        </authorList>
    </citation>
    <scope>NUCLEOTIDE SEQUENCE [LARGE SCALE GENOMIC DNA]</scope>
    <source>
        <strain evidence="2 3">CBS 650.93</strain>
    </source>
</reference>
<dbReference type="SUPFAM" id="SSF51735">
    <property type="entry name" value="NAD(P)-binding Rossmann-fold domains"/>
    <property type="match status" value="1"/>
</dbReference>
<dbReference type="Pfam" id="PF00106">
    <property type="entry name" value="adh_short"/>
    <property type="match status" value="1"/>
</dbReference>
<gene>
    <name evidence="2" type="ORF">Z518_07174</name>
</gene>
<dbReference type="InterPro" id="IPR051468">
    <property type="entry name" value="Fungal_SecMetab_SDRs"/>
</dbReference>
<dbReference type="RefSeq" id="XP_013270757.1">
    <property type="nucleotide sequence ID" value="XM_013415303.1"/>
</dbReference>
<evidence type="ECO:0000313" key="3">
    <source>
        <dbReference type="Proteomes" id="UP000053617"/>
    </source>
</evidence>
<dbReference type="AlphaFoldDB" id="A0A0D2IK60"/>
<dbReference type="HOGENOM" id="CLU_010194_9_0_1"/>
<dbReference type="InterPro" id="IPR002347">
    <property type="entry name" value="SDR_fam"/>
</dbReference>
<proteinExistence type="inferred from homology"/>
<evidence type="ECO:0000256" key="1">
    <source>
        <dbReference type="ARBA" id="ARBA00006484"/>
    </source>
</evidence>
<keyword evidence="3" id="KW-1185">Reference proteome</keyword>
<protein>
    <recommendedName>
        <fullName evidence="4">Short chain dehydrogenase/reductase</fullName>
    </recommendedName>
</protein>
<dbReference type="STRING" id="1442369.A0A0D2IK60"/>
<evidence type="ECO:0000313" key="2">
    <source>
        <dbReference type="EMBL" id="KIX03621.1"/>
    </source>
</evidence>
<dbReference type="Proteomes" id="UP000053617">
    <property type="component" value="Unassembled WGS sequence"/>
</dbReference>
<dbReference type="PANTHER" id="PTHR43544:SF32">
    <property type="entry name" value="CHAIN DEHYDROGENASE, PUTATIVE (AFU_ORTHOLOGUE AFUA_5G01530)-RELATED"/>
    <property type="match status" value="1"/>
</dbReference>
<sequence length="222" mass="23624">MASRSLEKGVAAQSSIESEFATTKGRLSTVQLDVTDENSIRQAANFVDQKFGHLDVLVNNAASGNCDPDVKTRFQVCMDTNVVGPAVVAATFRSLLLRAPNAPYSIYVSSGGGSLTRAADTTRAKLPVPSNGNAYCVSKAALNMVMLQDYVESMSQGAKMKVIAMCPGFVVSNLRGTSEELRSGWGQAGDPMVSGETILSIIRGERDGDLGKLVHKDGVYPW</sequence>
<dbReference type="GO" id="GO:0005737">
    <property type="term" value="C:cytoplasm"/>
    <property type="evidence" value="ECO:0007669"/>
    <property type="project" value="TreeGrafter"/>
</dbReference>
<dbReference type="PANTHER" id="PTHR43544">
    <property type="entry name" value="SHORT-CHAIN DEHYDROGENASE/REDUCTASE"/>
    <property type="match status" value="1"/>
</dbReference>
<dbReference type="GO" id="GO:0019748">
    <property type="term" value="P:secondary metabolic process"/>
    <property type="evidence" value="ECO:0007669"/>
    <property type="project" value="TreeGrafter"/>
</dbReference>
<dbReference type="GO" id="GO:0016491">
    <property type="term" value="F:oxidoreductase activity"/>
    <property type="evidence" value="ECO:0007669"/>
    <property type="project" value="TreeGrafter"/>
</dbReference>
<dbReference type="Gene3D" id="3.40.50.720">
    <property type="entry name" value="NAD(P)-binding Rossmann-like Domain"/>
    <property type="match status" value="1"/>
</dbReference>
<dbReference type="GeneID" id="25295245"/>
<dbReference type="OrthoDB" id="1933717at2759"/>
<dbReference type="InterPro" id="IPR036291">
    <property type="entry name" value="NAD(P)-bd_dom_sf"/>
</dbReference>
<comment type="similarity">
    <text evidence="1">Belongs to the short-chain dehydrogenases/reductases (SDR) family.</text>
</comment>
<organism evidence="2 3">
    <name type="scientific">Rhinocladiella mackenziei CBS 650.93</name>
    <dbReference type="NCBI Taxonomy" id="1442369"/>
    <lineage>
        <taxon>Eukaryota</taxon>
        <taxon>Fungi</taxon>
        <taxon>Dikarya</taxon>
        <taxon>Ascomycota</taxon>
        <taxon>Pezizomycotina</taxon>
        <taxon>Eurotiomycetes</taxon>
        <taxon>Chaetothyriomycetidae</taxon>
        <taxon>Chaetothyriales</taxon>
        <taxon>Herpotrichiellaceae</taxon>
        <taxon>Rhinocladiella</taxon>
    </lineage>
</organism>
<accession>A0A0D2IK60</accession>
<evidence type="ECO:0008006" key="4">
    <source>
        <dbReference type="Google" id="ProtNLM"/>
    </source>
</evidence>
<dbReference type="EMBL" id="KN847479">
    <property type="protein sequence ID" value="KIX03621.1"/>
    <property type="molecule type" value="Genomic_DNA"/>
</dbReference>
<name>A0A0D2IK60_9EURO</name>